<organism evidence="1 2">
    <name type="scientific">Trichonephila clavata</name>
    <name type="common">Joro spider</name>
    <name type="synonym">Nephila clavata</name>
    <dbReference type="NCBI Taxonomy" id="2740835"/>
    <lineage>
        <taxon>Eukaryota</taxon>
        <taxon>Metazoa</taxon>
        <taxon>Ecdysozoa</taxon>
        <taxon>Arthropoda</taxon>
        <taxon>Chelicerata</taxon>
        <taxon>Arachnida</taxon>
        <taxon>Araneae</taxon>
        <taxon>Araneomorphae</taxon>
        <taxon>Entelegynae</taxon>
        <taxon>Araneoidea</taxon>
        <taxon>Nephilidae</taxon>
        <taxon>Trichonephila</taxon>
    </lineage>
</organism>
<protein>
    <submittedName>
        <fullName evidence="1">Uncharacterized protein</fullName>
    </submittedName>
</protein>
<comment type="caution">
    <text evidence="1">The sequence shown here is derived from an EMBL/GenBank/DDBJ whole genome shotgun (WGS) entry which is preliminary data.</text>
</comment>
<gene>
    <name evidence="1" type="ORF">TNCT_196811</name>
</gene>
<keyword evidence="2" id="KW-1185">Reference proteome</keyword>
<dbReference type="Proteomes" id="UP000887116">
    <property type="component" value="Unassembled WGS sequence"/>
</dbReference>
<dbReference type="EMBL" id="BMAO01038187">
    <property type="protein sequence ID" value="GFR23107.1"/>
    <property type="molecule type" value="Genomic_DNA"/>
</dbReference>
<evidence type="ECO:0000313" key="2">
    <source>
        <dbReference type="Proteomes" id="UP000887116"/>
    </source>
</evidence>
<name>A0A8X6LWE0_TRICU</name>
<proteinExistence type="predicted"/>
<sequence length="84" mass="9903">MKENSQSWIIHLPVDVKFKIGLHYSYYFKKWVIPRSAVFPQPEKVVKGNTWSGDRDLILSRSKGFTNHSWRSLQVVDVHFSFHA</sequence>
<dbReference type="AlphaFoldDB" id="A0A8X6LWE0"/>
<reference evidence="1" key="1">
    <citation type="submission" date="2020-07" db="EMBL/GenBank/DDBJ databases">
        <title>Multicomponent nature underlies the extraordinary mechanical properties of spider dragline silk.</title>
        <authorList>
            <person name="Kono N."/>
            <person name="Nakamura H."/>
            <person name="Mori M."/>
            <person name="Yoshida Y."/>
            <person name="Ohtoshi R."/>
            <person name="Malay A.D."/>
            <person name="Moran D.A.P."/>
            <person name="Tomita M."/>
            <person name="Numata K."/>
            <person name="Arakawa K."/>
        </authorList>
    </citation>
    <scope>NUCLEOTIDE SEQUENCE</scope>
</reference>
<evidence type="ECO:0000313" key="1">
    <source>
        <dbReference type="EMBL" id="GFR23107.1"/>
    </source>
</evidence>
<feature type="non-terminal residue" evidence="1">
    <location>
        <position position="1"/>
    </location>
</feature>
<accession>A0A8X6LWE0</accession>